<reference evidence="8 9" key="1">
    <citation type="journal article" date="2017" name="Nat. Microbiol.">
        <title>Natural product diversity associated with the nematode symbionts Photorhabdus and Xenorhabdus.</title>
        <authorList>
            <person name="Tobias N.J."/>
            <person name="Wolff H."/>
            <person name="Djahanschiri B."/>
            <person name="Grundmann F."/>
            <person name="Kronenwerth M."/>
            <person name="Shi Y.M."/>
            <person name="Simonyi S."/>
            <person name="Grun P."/>
            <person name="Shapiro-Ilan D."/>
            <person name="Pidot S.J."/>
            <person name="Stinear T.P."/>
            <person name="Ebersberger I."/>
            <person name="Bode H.B."/>
        </authorList>
    </citation>
    <scope>NUCLEOTIDE SEQUENCE [LARGE SCALE GENOMIC DNA]</scope>
    <source>
        <strain evidence="8 9">DSM 17903</strain>
    </source>
</reference>
<dbReference type="Pfam" id="PF07690">
    <property type="entry name" value="MFS_1"/>
    <property type="match status" value="1"/>
</dbReference>
<evidence type="ECO:0000259" key="7">
    <source>
        <dbReference type="PROSITE" id="PS50850"/>
    </source>
</evidence>
<evidence type="ECO:0000313" key="9">
    <source>
        <dbReference type="Proteomes" id="UP000225433"/>
    </source>
</evidence>
<feature type="transmembrane region" description="Helical" evidence="6">
    <location>
        <begin position="221"/>
        <end position="243"/>
    </location>
</feature>
<dbReference type="OrthoDB" id="9788453at2"/>
<comment type="caution">
    <text evidence="8">The sequence shown here is derived from an EMBL/GenBank/DDBJ whole genome shotgun (WGS) entry which is preliminary data.</text>
</comment>
<dbReference type="InterPro" id="IPR036259">
    <property type="entry name" value="MFS_trans_sf"/>
</dbReference>
<feature type="transmembrane region" description="Helical" evidence="6">
    <location>
        <begin position="147"/>
        <end position="167"/>
    </location>
</feature>
<dbReference type="Proteomes" id="UP000225433">
    <property type="component" value="Unassembled WGS sequence"/>
</dbReference>
<dbReference type="STRING" id="351679.A9255_00155"/>
<comment type="subcellular location">
    <subcellularLocation>
        <location evidence="1">Cell membrane</location>
        <topology evidence="1">Multi-pass membrane protein</topology>
    </subcellularLocation>
</comment>
<feature type="transmembrane region" description="Helical" evidence="6">
    <location>
        <begin position="310"/>
        <end position="329"/>
    </location>
</feature>
<name>A0A2G0Q017_XENHO</name>
<evidence type="ECO:0000256" key="4">
    <source>
        <dbReference type="ARBA" id="ARBA00022989"/>
    </source>
</evidence>
<feature type="transmembrane region" description="Helical" evidence="6">
    <location>
        <begin position="60"/>
        <end position="82"/>
    </location>
</feature>
<dbReference type="InterPro" id="IPR011701">
    <property type="entry name" value="MFS"/>
</dbReference>
<evidence type="ECO:0000256" key="2">
    <source>
        <dbReference type="ARBA" id="ARBA00022475"/>
    </source>
</evidence>
<organism evidence="8 9">
    <name type="scientific">Xenorhabdus hominickii</name>
    <dbReference type="NCBI Taxonomy" id="351679"/>
    <lineage>
        <taxon>Bacteria</taxon>
        <taxon>Pseudomonadati</taxon>
        <taxon>Pseudomonadota</taxon>
        <taxon>Gammaproteobacteria</taxon>
        <taxon>Enterobacterales</taxon>
        <taxon>Morganellaceae</taxon>
        <taxon>Xenorhabdus</taxon>
    </lineage>
</organism>
<evidence type="ECO:0000256" key="1">
    <source>
        <dbReference type="ARBA" id="ARBA00004651"/>
    </source>
</evidence>
<proteinExistence type="predicted"/>
<sequence>MEKIQFNIKAPCHTPAKQKSIPFAIYVLAIGIFSMVTSEFQVTGMMPVMAHDLGVSISQIGYLVSLYALAMSFGGPLLALGLLRTPPKIALITLYVIFIAGEILGALANSYPMLMIARIITGAVSGAFFGVSLAICIELVAEQQRGWAISIVLSGIMAGTILGLPIANLIGTYAGWRESFWTTSVLAIIVGLISLFCIPAIQKQPKISLRSELQPLKNKKLWYVFSTSLFIIGATFAAFTYFIPILKEVTGYSDGAISSLLILYGTATIVGNIVVGKLADRYTIATLTIGLILLTFFILLFVFFADKKSLSALSLIGIGLVGVTMNPAMVTRVMRTANGRPFINTIHSSVITFGIVIGAFLSSFCINLGWGLKAPLWVGGFMSLIGLITLLPDIRSLYKSNTIVDK</sequence>
<feature type="transmembrane region" description="Helical" evidence="6">
    <location>
        <begin position="179"/>
        <end position="201"/>
    </location>
</feature>
<feature type="transmembrane region" description="Helical" evidence="6">
    <location>
        <begin position="376"/>
        <end position="394"/>
    </location>
</feature>
<protein>
    <recommendedName>
        <fullName evidence="7">Major facilitator superfamily (MFS) profile domain-containing protein</fullName>
    </recommendedName>
</protein>
<keyword evidence="3 6" id="KW-0812">Transmembrane</keyword>
<feature type="transmembrane region" description="Helical" evidence="6">
    <location>
        <begin position="255"/>
        <end position="275"/>
    </location>
</feature>
<evidence type="ECO:0000313" key="8">
    <source>
        <dbReference type="EMBL" id="PHM52560.1"/>
    </source>
</evidence>
<gene>
    <name evidence="8" type="ORF">Xhom_04227</name>
</gene>
<dbReference type="GO" id="GO:0022857">
    <property type="term" value="F:transmembrane transporter activity"/>
    <property type="evidence" value="ECO:0007669"/>
    <property type="project" value="InterPro"/>
</dbReference>
<evidence type="ECO:0000256" key="3">
    <source>
        <dbReference type="ARBA" id="ARBA00022692"/>
    </source>
</evidence>
<dbReference type="PROSITE" id="PS50850">
    <property type="entry name" value="MFS"/>
    <property type="match status" value="1"/>
</dbReference>
<evidence type="ECO:0000256" key="5">
    <source>
        <dbReference type="ARBA" id="ARBA00023136"/>
    </source>
</evidence>
<keyword evidence="2" id="KW-1003">Cell membrane</keyword>
<dbReference type="PANTHER" id="PTHR43124:SF8">
    <property type="entry name" value="INNER MEMBRANE TRANSPORT PROTEIN YDHP"/>
    <property type="match status" value="1"/>
</dbReference>
<dbReference type="SUPFAM" id="SSF103473">
    <property type="entry name" value="MFS general substrate transporter"/>
    <property type="match status" value="1"/>
</dbReference>
<feature type="domain" description="Major facilitator superfamily (MFS) profile" evidence="7">
    <location>
        <begin position="24"/>
        <end position="398"/>
    </location>
</feature>
<feature type="transmembrane region" description="Helical" evidence="6">
    <location>
        <begin position="21"/>
        <end position="40"/>
    </location>
</feature>
<dbReference type="InterPro" id="IPR020846">
    <property type="entry name" value="MFS_dom"/>
</dbReference>
<dbReference type="Gene3D" id="1.20.1250.20">
    <property type="entry name" value="MFS general substrate transporter like domains"/>
    <property type="match status" value="2"/>
</dbReference>
<dbReference type="EMBL" id="NJAI01000008">
    <property type="protein sequence ID" value="PHM52560.1"/>
    <property type="molecule type" value="Genomic_DNA"/>
</dbReference>
<dbReference type="PANTHER" id="PTHR43124">
    <property type="entry name" value="PURINE EFFLUX PUMP PBUE"/>
    <property type="match status" value="1"/>
</dbReference>
<dbReference type="InterPro" id="IPR050189">
    <property type="entry name" value="MFS_Efflux_Transporters"/>
</dbReference>
<feature type="transmembrane region" description="Helical" evidence="6">
    <location>
        <begin position="89"/>
        <end position="109"/>
    </location>
</feature>
<accession>A0A2G0Q017</accession>
<dbReference type="RefSeq" id="WP_084022916.1">
    <property type="nucleotide sequence ID" value="NZ_CAWNQJ010000112.1"/>
</dbReference>
<keyword evidence="5 6" id="KW-0472">Membrane</keyword>
<feature type="transmembrane region" description="Helical" evidence="6">
    <location>
        <begin position="350"/>
        <end position="370"/>
    </location>
</feature>
<dbReference type="GO" id="GO:0005886">
    <property type="term" value="C:plasma membrane"/>
    <property type="evidence" value="ECO:0007669"/>
    <property type="project" value="UniProtKB-SubCell"/>
</dbReference>
<dbReference type="AlphaFoldDB" id="A0A2G0Q017"/>
<evidence type="ECO:0000256" key="6">
    <source>
        <dbReference type="SAM" id="Phobius"/>
    </source>
</evidence>
<keyword evidence="4 6" id="KW-1133">Transmembrane helix</keyword>
<dbReference type="CDD" id="cd17324">
    <property type="entry name" value="MFS_NepI_like"/>
    <property type="match status" value="1"/>
</dbReference>
<feature type="transmembrane region" description="Helical" evidence="6">
    <location>
        <begin position="115"/>
        <end position="140"/>
    </location>
</feature>
<feature type="transmembrane region" description="Helical" evidence="6">
    <location>
        <begin position="282"/>
        <end position="304"/>
    </location>
</feature>